<feature type="transmembrane region" description="Helical" evidence="18">
    <location>
        <begin position="170"/>
        <end position="189"/>
    </location>
</feature>
<keyword evidence="10 18" id="KW-1133">Transmembrane helix</keyword>
<keyword evidence="9" id="KW-0460">Magnesium</keyword>
<dbReference type="Pfam" id="PF00211">
    <property type="entry name" value="Guanylate_cyc"/>
    <property type="match status" value="1"/>
</dbReference>
<feature type="transmembrane region" description="Helical" evidence="18">
    <location>
        <begin position="64"/>
        <end position="82"/>
    </location>
</feature>
<evidence type="ECO:0000256" key="2">
    <source>
        <dbReference type="ARBA" id="ARBA00004370"/>
    </source>
</evidence>
<evidence type="ECO:0000256" key="18">
    <source>
        <dbReference type="SAM" id="Phobius"/>
    </source>
</evidence>
<evidence type="ECO:0000256" key="15">
    <source>
        <dbReference type="ARBA" id="ARBA00032637"/>
    </source>
</evidence>
<dbReference type="InterPro" id="IPR029787">
    <property type="entry name" value="Nucleotide_cyclase"/>
</dbReference>
<evidence type="ECO:0000256" key="8">
    <source>
        <dbReference type="ARBA" id="ARBA00022840"/>
    </source>
</evidence>
<evidence type="ECO:0000313" key="21">
    <source>
        <dbReference type="Proteomes" id="UP000288892"/>
    </source>
</evidence>
<organism evidence="20 21">
    <name type="scientific">Candidatus Electrothrix marina</name>
    <dbReference type="NCBI Taxonomy" id="1859130"/>
    <lineage>
        <taxon>Bacteria</taxon>
        <taxon>Pseudomonadati</taxon>
        <taxon>Thermodesulfobacteriota</taxon>
        <taxon>Desulfobulbia</taxon>
        <taxon>Desulfobulbales</taxon>
        <taxon>Desulfobulbaceae</taxon>
        <taxon>Candidatus Electrothrix</taxon>
    </lineage>
</organism>
<evidence type="ECO:0000256" key="6">
    <source>
        <dbReference type="ARBA" id="ARBA00022723"/>
    </source>
</evidence>
<dbReference type="FunFam" id="3.30.70.1230:FF:000033">
    <property type="entry name" value="Adenylate cyclase"/>
    <property type="match status" value="1"/>
</dbReference>
<sequence length="425" mass="48900">MQENRFEKHPIFLNFKNPALEEEFKRFHYAETRLLIRIANHFGIITLLANTALTYFIAPQYFWPIFYLFNIFTPFYFLGHYVTSKDKYTGYDQWVASMSFFVISTLMMIWLSLISEKHSASYILLQEFGCLFVCFYVGRLRFIFAVITSLVFMGVYQGYLLVAVSDRGHFMVLSYAVWLLEAIACYGGFIQEGMSRTVFTQQKVINDQREKLSVEYERSESLLHNILPHSIAERLKGERSIIADHFDAITVLFADLVDFTVISEALSPTELVNLLNRIFSIFDDLAGQYRLEKIKTIGDAYMVAGGIPDPQSNHLEAIADFALEMQQRLARFNLEYDEDIEIRVGIHTGPAVAGVIGVKKFVYDIWGDTVNTASRMESHGIVGEIQVSESTYILLQDRYIFKERGLVDIKGKGKMRTYLLQGKNT</sequence>
<dbReference type="GO" id="GO:0005524">
    <property type="term" value="F:ATP binding"/>
    <property type="evidence" value="ECO:0007669"/>
    <property type="project" value="UniProtKB-KW"/>
</dbReference>
<evidence type="ECO:0000256" key="9">
    <source>
        <dbReference type="ARBA" id="ARBA00022842"/>
    </source>
</evidence>
<dbReference type="GO" id="GO:0005886">
    <property type="term" value="C:plasma membrane"/>
    <property type="evidence" value="ECO:0007669"/>
    <property type="project" value="UniProtKB-ARBA"/>
</dbReference>
<comment type="similarity">
    <text evidence="17">Belongs to the adenylyl cyclase class-4/guanylyl cyclase family.</text>
</comment>
<evidence type="ECO:0000256" key="10">
    <source>
        <dbReference type="ARBA" id="ARBA00022989"/>
    </source>
</evidence>
<comment type="catalytic activity">
    <reaction evidence="1">
        <text>ATP = 3',5'-cyclic AMP + diphosphate</text>
        <dbReference type="Rhea" id="RHEA:15389"/>
        <dbReference type="ChEBI" id="CHEBI:30616"/>
        <dbReference type="ChEBI" id="CHEBI:33019"/>
        <dbReference type="ChEBI" id="CHEBI:58165"/>
        <dbReference type="EC" id="4.6.1.1"/>
    </reaction>
</comment>
<gene>
    <name evidence="20" type="ORF">VU01_10253</name>
</gene>
<proteinExistence type="inferred from homology"/>
<evidence type="ECO:0000256" key="17">
    <source>
        <dbReference type="RuleBase" id="RU000405"/>
    </source>
</evidence>
<keyword evidence="5 18" id="KW-0812">Transmembrane</keyword>
<evidence type="ECO:0000313" key="20">
    <source>
        <dbReference type="EMBL" id="RWX52248.1"/>
    </source>
</evidence>
<keyword evidence="8" id="KW-0067">ATP-binding</keyword>
<feature type="transmembrane region" description="Helical" evidence="18">
    <location>
        <begin position="34"/>
        <end position="58"/>
    </location>
</feature>
<dbReference type="InterPro" id="IPR001054">
    <property type="entry name" value="A/G_cyclase"/>
</dbReference>
<dbReference type="CDD" id="cd07302">
    <property type="entry name" value="CHD"/>
    <property type="match status" value="1"/>
</dbReference>
<evidence type="ECO:0000256" key="16">
    <source>
        <dbReference type="ARBA" id="ARBA00064436"/>
    </source>
</evidence>
<dbReference type="Proteomes" id="UP000288892">
    <property type="component" value="Unassembled WGS sequence"/>
</dbReference>
<evidence type="ECO:0000259" key="19">
    <source>
        <dbReference type="PROSITE" id="PS50125"/>
    </source>
</evidence>
<dbReference type="PROSITE" id="PS50125">
    <property type="entry name" value="GUANYLATE_CYCLASE_2"/>
    <property type="match status" value="1"/>
</dbReference>
<evidence type="ECO:0000256" key="13">
    <source>
        <dbReference type="ARBA" id="ARBA00023239"/>
    </source>
</evidence>
<feature type="transmembrane region" description="Helical" evidence="18">
    <location>
        <begin position="94"/>
        <end position="113"/>
    </location>
</feature>
<comment type="subunit">
    <text evidence="16">Homodimer. Can also exist as monomer.</text>
</comment>
<evidence type="ECO:0000256" key="7">
    <source>
        <dbReference type="ARBA" id="ARBA00022741"/>
    </source>
</evidence>
<feature type="transmembrane region" description="Helical" evidence="18">
    <location>
        <begin position="142"/>
        <end position="164"/>
    </location>
</feature>
<evidence type="ECO:0000256" key="1">
    <source>
        <dbReference type="ARBA" id="ARBA00001593"/>
    </source>
</evidence>
<evidence type="ECO:0000256" key="14">
    <source>
        <dbReference type="ARBA" id="ARBA00032597"/>
    </source>
</evidence>
<reference evidence="20 21" key="1">
    <citation type="submission" date="2017-01" db="EMBL/GenBank/DDBJ databases">
        <title>The cable genome- insights into the physiology and evolution of filamentous bacteria capable of sulfide oxidation via long distance electron transfer.</title>
        <authorList>
            <person name="Schreiber L."/>
            <person name="Bjerg J.T."/>
            <person name="Boggild A."/>
            <person name="Van De Vossenberg J."/>
            <person name="Meysman F."/>
            <person name="Nielsen L.P."/>
            <person name="Schramm A."/>
            <person name="Kjeldsen K.U."/>
        </authorList>
    </citation>
    <scope>NUCLEOTIDE SEQUENCE [LARGE SCALE GENOMIC DNA]</scope>
    <source>
        <strain evidence="20">A5</strain>
    </source>
</reference>
<comment type="subcellular location">
    <subcellularLocation>
        <location evidence="2">Membrane</location>
    </subcellularLocation>
</comment>
<evidence type="ECO:0000256" key="4">
    <source>
        <dbReference type="ARBA" id="ARBA00021420"/>
    </source>
</evidence>
<dbReference type="PROSITE" id="PS00452">
    <property type="entry name" value="GUANYLATE_CYCLASE_1"/>
    <property type="match status" value="1"/>
</dbReference>
<dbReference type="Gene3D" id="3.30.70.1230">
    <property type="entry name" value="Nucleotide cyclase"/>
    <property type="match status" value="1"/>
</dbReference>
<dbReference type="GO" id="GO:0004016">
    <property type="term" value="F:adenylate cyclase activity"/>
    <property type="evidence" value="ECO:0007669"/>
    <property type="project" value="UniProtKB-EC"/>
</dbReference>
<comment type="caution">
    <text evidence="20">The sequence shown here is derived from an EMBL/GenBank/DDBJ whole genome shotgun (WGS) entry which is preliminary data.</text>
</comment>
<accession>A0A444JH03</accession>
<dbReference type="SMART" id="SM00044">
    <property type="entry name" value="CYCc"/>
    <property type="match status" value="1"/>
</dbReference>
<dbReference type="GO" id="GO:0035556">
    <property type="term" value="P:intracellular signal transduction"/>
    <property type="evidence" value="ECO:0007669"/>
    <property type="project" value="InterPro"/>
</dbReference>
<name>A0A444JH03_9BACT</name>
<dbReference type="InterPro" id="IPR050401">
    <property type="entry name" value="Cyclic_nucleotide_synthase"/>
</dbReference>
<evidence type="ECO:0000256" key="11">
    <source>
        <dbReference type="ARBA" id="ARBA00022998"/>
    </source>
</evidence>
<dbReference type="EC" id="4.6.1.1" evidence="3"/>
<keyword evidence="12 18" id="KW-0472">Membrane</keyword>
<evidence type="ECO:0000256" key="12">
    <source>
        <dbReference type="ARBA" id="ARBA00023136"/>
    </source>
</evidence>
<dbReference type="PANTHER" id="PTHR11920:SF335">
    <property type="entry name" value="GUANYLATE CYCLASE"/>
    <property type="match status" value="1"/>
</dbReference>
<keyword evidence="21" id="KW-1185">Reference proteome</keyword>
<dbReference type="GO" id="GO:0006171">
    <property type="term" value="P:cAMP biosynthetic process"/>
    <property type="evidence" value="ECO:0007669"/>
    <property type="project" value="UniProtKB-KW"/>
</dbReference>
<dbReference type="GO" id="GO:0046872">
    <property type="term" value="F:metal ion binding"/>
    <property type="evidence" value="ECO:0007669"/>
    <property type="project" value="UniProtKB-KW"/>
</dbReference>
<keyword evidence="6" id="KW-0479">Metal-binding</keyword>
<dbReference type="PANTHER" id="PTHR11920">
    <property type="entry name" value="GUANYLYL CYCLASE"/>
    <property type="match status" value="1"/>
</dbReference>
<feature type="domain" description="Guanylate cyclase" evidence="19">
    <location>
        <begin position="250"/>
        <end position="377"/>
    </location>
</feature>
<evidence type="ECO:0000256" key="5">
    <source>
        <dbReference type="ARBA" id="ARBA00022692"/>
    </source>
</evidence>
<protein>
    <recommendedName>
        <fullName evidence="4">Adenylate cyclase</fullName>
        <ecNumber evidence="3">4.6.1.1</ecNumber>
    </recommendedName>
    <alternativeName>
        <fullName evidence="14">ATP pyrophosphate-lyase</fullName>
    </alternativeName>
    <alternativeName>
        <fullName evidence="15">Adenylyl cyclase</fullName>
    </alternativeName>
</protein>
<dbReference type="AlphaFoldDB" id="A0A444JH03"/>
<keyword evidence="13 17" id="KW-0456">Lyase</keyword>
<evidence type="ECO:0000256" key="3">
    <source>
        <dbReference type="ARBA" id="ARBA00012201"/>
    </source>
</evidence>
<dbReference type="InterPro" id="IPR018297">
    <property type="entry name" value="A/G_cyclase_CS"/>
</dbReference>
<dbReference type="SUPFAM" id="SSF55073">
    <property type="entry name" value="Nucleotide cyclase"/>
    <property type="match status" value="1"/>
</dbReference>
<keyword evidence="7" id="KW-0547">Nucleotide-binding</keyword>
<keyword evidence="11" id="KW-0115">cAMP biosynthesis</keyword>
<dbReference type="EMBL" id="MTKS01000025">
    <property type="protein sequence ID" value="RWX52248.1"/>
    <property type="molecule type" value="Genomic_DNA"/>
</dbReference>